<dbReference type="PROSITE" id="PS00122">
    <property type="entry name" value="CARBOXYLESTERASE_B_1"/>
    <property type="match status" value="1"/>
</dbReference>
<evidence type="ECO:0000313" key="5">
    <source>
        <dbReference type="EMBL" id="KIY66008.1"/>
    </source>
</evidence>
<dbReference type="InterPro" id="IPR019819">
    <property type="entry name" value="Carboxylesterase_B_CS"/>
</dbReference>
<feature type="signal peptide" evidence="3">
    <location>
        <begin position="1"/>
        <end position="17"/>
    </location>
</feature>
<dbReference type="GO" id="GO:0016787">
    <property type="term" value="F:hydrolase activity"/>
    <property type="evidence" value="ECO:0007669"/>
    <property type="project" value="UniProtKB-KW"/>
</dbReference>
<gene>
    <name evidence="5" type="ORF">CYLTODRAFT_378479</name>
</gene>
<dbReference type="STRING" id="1314674.A0A0D7B624"/>
<keyword evidence="6" id="KW-1185">Reference proteome</keyword>
<evidence type="ECO:0000313" key="6">
    <source>
        <dbReference type="Proteomes" id="UP000054007"/>
    </source>
</evidence>
<evidence type="ECO:0000256" key="3">
    <source>
        <dbReference type="RuleBase" id="RU361235"/>
    </source>
</evidence>
<feature type="chain" id="PRO_5005115152" description="Carboxylic ester hydrolase" evidence="3">
    <location>
        <begin position="18"/>
        <end position="559"/>
    </location>
</feature>
<keyword evidence="2 3" id="KW-0378">Hydrolase</keyword>
<dbReference type="EC" id="3.1.1.-" evidence="3"/>
<dbReference type="ESTHER" id="9homo-a0a0d7b624">
    <property type="family name" value="Fungal_carboxylesterase_lipase"/>
</dbReference>
<organism evidence="5 6">
    <name type="scientific">Cylindrobasidium torrendii FP15055 ss-10</name>
    <dbReference type="NCBI Taxonomy" id="1314674"/>
    <lineage>
        <taxon>Eukaryota</taxon>
        <taxon>Fungi</taxon>
        <taxon>Dikarya</taxon>
        <taxon>Basidiomycota</taxon>
        <taxon>Agaricomycotina</taxon>
        <taxon>Agaricomycetes</taxon>
        <taxon>Agaricomycetidae</taxon>
        <taxon>Agaricales</taxon>
        <taxon>Marasmiineae</taxon>
        <taxon>Physalacriaceae</taxon>
        <taxon>Cylindrobasidium</taxon>
    </lineage>
</organism>
<comment type="similarity">
    <text evidence="1 3">Belongs to the type-B carboxylesterase/lipase family.</text>
</comment>
<dbReference type="AlphaFoldDB" id="A0A0D7B624"/>
<reference evidence="5 6" key="1">
    <citation type="journal article" date="2015" name="Fungal Genet. Biol.">
        <title>Evolution of novel wood decay mechanisms in Agaricales revealed by the genome sequences of Fistulina hepatica and Cylindrobasidium torrendii.</title>
        <authorList>
            <person name="Floudas D."/>
            <person name="Held B.W."/>
            <person name="Riley R."/>
            <person name="Nagy L.G."/>
            <person name="Koehler G."/>
            <person name="Ransdell A.S."/>
            <person name="Younus H."/>
            <person name="Chow J."/>
            <person name="Chiniquy J."/>
            <person name="Lipzen A."/>
            <person name="Tritt A."/>
            <person name="Sun H."/>
            <person name="Haridas S."/>
            <person name="LaButti K."/>
            <person name="Ohm R.A."/>
            <person name="Kues U."/>
            <person name="Blanchette R.A."/>
            <person name="Grigoriev I.V."/>
            <person name="Minto R.E."/>
            <person name="Hibbett D.S."/>
        </authorList>
    </citation>
    <scope>NUCLEOTIDE SEQUENCE [LARGE SCALE GENOMIC DNA]</scope>
    <source>
        <strain evidence="5 6">FP15055 ss-10</strain>
    </source>
</reference>
<dbReference type="SUPFAM" id="SSF53474">
    <property type="entry name" value="alpha/beta-Hydrolases"/>
    <property type="match status" value="1"/>
</dbReference>
<dbReference type="Pfam" id="PF00135">
    <property type="entry name" value="COesterase"/>
    <property type="match status" value="1"/>
</dbReference>
<dbReference type="PROSITE" id="PS00941">
    <property type="entry name" value="CARBOXYLESTERASE_B_2"/>
    <property type="match status" value="1"/>
</dbReference>
<dbReference type="OrthoDB" id="408631at2759"/>
<evidence type="ECO:0000256" key="2">
    <source>
        <dbReference type="ARBA" id="ARBA00022801"/>
    </source>
</evidence>
<dbReference type="Gene3D" id="3.40.50.1820">
    <property type="entry name" value="alpha/beta hydrolase"/>
    <property type="match status" value="1"/>
</dbReference>
<dbReference type="Proteomes" id="UP000054007">
    <property type="component" value="Unassembled WGS sequence"/>
</dbReference>
<keyword evidence="3" id="KW-0732">Signal</keyword>
<sequence>MLRFSFVFAALARGVLSIDSPLGPVVDLGYVAYAGNSTTPTGNVNGSVVFYGNISYAQSPTGERRFRAPAQLDEAPLNEVTVLDARGWGPACIQRPAVVGVGSEDCLTLNVWKPSNATETSLLPVAVYIHGGGFYAKTPQGFPLYSWVDQNQGIVGVSITYRLGIFGFLGGDEVYQDGDLNAGLLDQRAGLEWVQRHISKFGGDPNQVTIYGESAGGASVIMQMAAYGGAQGVPFQRAVAQSIGFGPTRLQAEVEEAFVNVTRVAGCPSKGAESMACLRNAPLQALADAQNNLSTKQPSHFAPVIEPAGGFLTNYPSRMFAAGEFTPVPLVVGHTTHDGRTFAGGKPEDFVTEQDVIDLVFSRWPAVAASNETVALAMNEYPSPDLAGSPFEDQYERAWTMAGEMVFACLGLKVAQSVRDAGVEDIHAFRWNTPNTPKYNAAPYQGVMHTSDIYFLFEGTNTIANAGNVFTPFNTSEALLAHEAVAYWASIAQSGDPNTAKLGSSPVWEGWQNPDGFQRIVITRGNDTQTLTAMEEYPADEIERCAFWMQDVIVDKIRV</sequence>
<dbReference type="InterPro" id="IPR019826">
    <property type="entry name" value="Carboxylesterase_B_AS"/>
</dbReference>
<name>A0A0D7B624_9AGAR</name>
<dbReference type="PANTHER" id="PTHR11559">
    <property type="entry name" value="CARBOXYLESTERASE"/>
    <property type="match status" value="1"/>
</dbReference>
<feature type="domain" description="Carboxylesterase type B" evidence="4">
    <location>
        <begin position="35"/>
        <end position="511"/>
    </location>
</feature>
<protein>
    <recommendedName>
        <fullName evidence="3">Carboxylic ester hydrolase</fullName>
        <ecNumber evidence="3">3.1.1.-</ecNumber>
    </recommendedName>
</protein>
<proteinExistence type="inferred from homology"/>
<dbReference type="InterPro" id="IPR029058">
    <property type="entry name" value="AB_hydrolase_fold"/>
</dbReference>
<evidence type="ECO:0000256" key="1">
    <source>
        <dbReference type="ARBA" id="ARBA00005964"/>
    </source>
</evidence>
<dbReference type="EMBL" id="KN880569">
    <property type="protein sequence ID" value="KIY66008.1"/>
    <property type="molecule type" value="Genomic_DNA"/>
</dbReference>
<evidence type="ECO:0000259" key="4">
    <source>
        <dbReference type="Pfam" id="PF00135"/>
    </source>
</evidence>
<dbReference type="InterPro" id="IPR002018">
    <property type="entry name" value="CarbesteraseB"/>
</dbReference>
<dbReference type="InterPro" id="IPR050309">
    <property type="entry name" value="Type-B_Carboxylest/Lipase"/>
</dbReference>
<accession>A0A0D7B624</accession>